<evidence type="ECO:0000256" key="1">
    <source>
        <dbReference type="SAM" id="MobiDB-lite"/>
    </source>
</evidence>
<name>A0A8K0NLK5_9HYPO</name>
<gene>
    <name evidence="2" type="ORF">E4U42_004959</name>
</gene>
<feature type="region of interest" description="Disordered" evidence="1">
    <location>
        <begin position="1"/>
        <end position="75"/>
    </location>
</feature>
<accession>A0A8K0NLK5</accession>
<dbReference type="AlphaFoldDB" id="A0A8K0NLK5"/>
<keyword evidence="3" id="KW-1185">Reference proteome</keyword>
<feature type="compositionally biased region" description="Basic and acidic residues" evidence="1">
    <location>
        <begin position="19"/>
        <end position="52"/>
    </location>
</feature>
<evidence type="ECO:0000313" key="3">
    <source>
        <dbReference type="Proteomes" id="UP000811619"/>
    </source>
</evidence>
<evidence type="ECO:0000313" key="2">
    <source>
        <dbReference type="EMBL" id="KAG5929694.1"/>
    </source>
</evidence>
<protein>
    <submittedName>
        <fullName evidence="2">Uncharacterized protein</fullName>
    </submittedName>
</protein>
<comment type="caution">
    <text evidence="2">The sequence shown here is derived from an EMBL/GenBank/DDBJ whole genome shotgun (WGS) entry which is preliminary data.</text>
</comment>
<dbReference type="InterPro" id="IPR015157">
    <property type="entry name" value="TMA7"/>
</dbReference>
<reference evidence="2" key="1">
    <citation type="journal article" date="2020" name="bioRxiv">
        <title>Whole genome comparisons of ergot fungi reveals the divergence and evolution of species within the genus Claviceps are the result of varying mechanisms driving genome evolution and host range expansion.</title>
        <authorList>
            <person name="Wyka S.A."/>
            <person name="Mondo S.J."/>
            <person name="Liu M."/>
            <person name="Dettman J."/>
            <person name="Nalam V."/>
            <person name="Broders K.D."/>
        </authorList>
    </citation>
    <scope>NUCLEOTIDE SEQUENCE</scope>
    <source>
        <strain evidence="2">CCC 489</strain>
    </source>
</reference>
<dbReference type="Proteomes" id="UP000811619">
    <property type="component" value="Unassembled WGS sequence"/>
</dbReference>
<organism evidence="2 3">
    <name type="scientific">Claviceps africana</name>
    <dbReference type="NCBI Taxonomy" id="83212"/>
    <lineage>
        <taxon>Eukaryota</taxon>
        <taxon>Fungi</taxon>
        <taxon>Dikarya</taxon>
        <taxon>Ascomycota</taxon>
        <taxon>Pezizomycotina</taxon>
        <taxon>Sordariomycetes</taxon>
        <taxon>Hypocreomycetidae</taxon>
        <taxon>Hypocreales</taxon>
        <taxon>Clavicipitaceae</taxon>
        <taxon>Claviceps</taxon>
    </lineage>
</organism>
<dbReference type="EMBL" id="SRPY01000045">
    <property type="protein sequence ID" value="KAG5929694.1"/>
    <property type="molecule type" value="Genomic_DNA"/>
</dbReference>
<proteinExistence type="predicted"/>
<sequence length="75" mass="8142">MGGQNRQNGTAPPLKKAKDKSNVDRRAVTPDEDDLRAQEARKKAEAQRKEMAKQIAGKKGPLNTGSQGIKKSGKK</sequence>
<dbReference type="Pfam" id="PF09072">
    <property type="entry name" value="TMA7"/>
    <property type="match status" value="1"/>
</dbReference>
<dbReference type="OrthoDB" id="3052842at2759"/>
<feature type="compositionally biased region" description="Polar residues" evidence="1">
    <location>
        <begin position="1"/>
        <end position="10"/>
    </location>
</feature>